<dbReference type="InterPro" id="IPR051532">
    <property type="entry name" value="Ester_Hydrolysis_Enzymes"/>
</dbReference>
<dbReference type="RefSeq" id="WP_171220476.1">
    <property type="nucleotide sequence ID" value="NZ_JABEPP010000007.1"/>
</dbReference>
<keyword evidence="1" id="KW-0732">Signal</keyword>
<accession>A0A849IFG3</accession>
<protein>
    <submittedName>
        <fullName evidence="2">SGNH/GDSL hydrolase family protein</fullName>
    </submittedName>
</protein>
<dbReference type="GO" id="GO:0004622">
    <property type="term" value="F:phosphatidylcholine lysophospholipase activity"/>
    <property type="evidence" value="ECO:0007669"/>
    <property type="project" value="TreeGrafter"/>
</dbReference>
<keyword evidence="2" id="KW-0378">Hydrolase</keyword>
<evidence type="ECO:0000256" key="1">
    <source>
        <dbReference type="SAM" id="SignalP"/>
    </source>
</evidence>
<proteinExistence type="predicted"/>
<dbReference type="CDD" id="cd00229">
    <property type="entry name" value="SGNH_hydrolase"/>
    <property type="match status" value="1"/>
</dbReference>
<dbReference type="Gene3D" id="3.40.50.1110">
    <property type="entry name" value="SGNH hydrolase"/>
    <property type="match status" value="1"/>
</dbReference>
<organism evidence="2 3">
    <name type="scientific">Enterovirga aerilata</name>
    <dbReference type="NCBI Taxonomy" id="2730920"/>
    <lineage>
        <taxon>Bacteria</taxon>
        <taxon>Pseudomonadati</taxon>
        <taxon>Pseudomonadota</taxon>
        <taxon>Alphaproteobacteria</taxon>
        <taxon>Hyphomicrobiales</taxon>
        <taxon>Methylobacteriaceae</taxon>
        <taxon>Enterovirga</taxon>
    </lineage>
</organism>
<dbReference type="EMBL" id="JABEPP010000007">
    <property type="protein sequence ID" value="NNM74965.1"/>
    <property type="molecule type" value="Genomic_DNA"/>
</dbReference>
<name>A0A849IFG3_9HYPH</name>
<sequence length="273" mass="28909">MRLLAAACAAAPALVAAIGTAPARASDEACGAERAALSRPASFRSLTEGLASDKPVRLLAIGSSSTEGVGASAPARSYPAQLERELRAAWSGRRVEVVNAGIGGETADQTLARLERLMAEPAKPALVLWQVGTNDALAGGDEARFRSLLERGISLVRAAGSDLVIVDQQFFPRIADPGRYERYVAMVNAVAGEHGIPVFSRYRLMKLWAERDPALLDRMLSADGFHMGDLGYRCMADALGRNVAESVARTVQTRGIVVEPRPASATTVAQIRG</sequence>
<dbReference type="Pfam" id="PF25182">
    <property type="entry name" value="NonGDSL"/>
    <property type="match status" value="1"/>
</dbReference>
<feature type="signal peptide" evidence="1">
    <location>
        <begin position="1"/>
        <end position="25"/>
    </location>
</feature>
<evidence type="ECO:0000313" key="3">
    <source>
        <dbReference type="Proteomes" id="UP000564885"/>
    </source>
</evidence>
<dbReference type="PANTHER" id="PTHR30383:SF5">
    <property type="entry name" value="SGNH HYDROLASE-TYPE ESTERASE DOMAIN-CONTAINING PROTEIN"/>
    <property type="match status" value="1"/>
</dbReference>
<dbReference type="SUPFAM" id="SSF52266">
    <property type="entry name" value="SGNH hydrolase"/>
    <property type="match status" value="1"/>
</dbReference>
<comment type="caution">
    <text evidence="2">The sequence shown here is derived from an EMBL/GenBank/DDBJ whole genome shotgun (WGS) entry which is preliminary data.</text>
</comment>
<dbReference type="AlphaFoldDB" id="A0A849IFG3"/>
<reference evidence="2 3" key="1">
    <citation type="submission" date="2020-04" db="EMBL/GenBank/DDBJ databases">
        <title>Enterovirga sp. isolate from soil.</title>
        <authorList>
            <person name="Chea S."/>
            <person name="Kim D.-U."/>
        </authorList>
    </citation>
    <scope>NUCLEOTIDE SEQUENCE [LARGE SCALE GENOMIC DNA]</scope>
    <source>
        <strain evidence="2 3">DB1703</strain>
    </source>
</reference>
<dbReference type="InterPro" id="IPR057572">
    <property type="entry name" value="NonGDSL"/>
</dbReference>
<evidence type="ECO:0000313" key="2">
    <source>
        <dbReference type="EMBL" id="NNM74965.1"/>
    </source>
</evidence>
<gene>
    <name evidence="2" type="ORF">HJG44_21620</name>
</gene>
<dbReference type="Proteomes" id="UP000564885">
    <property type="component" value="Unassembled WGS sequence"/>
</dbReference>
<keyword evidence="3" id="KW-1185">Reference proteome</keyword>
<dbReference type="PANTHER" id="PTHR30383">
    <property type="entry name" value="THIOESTERASE 1/PROTEASE 1/LYSOPHOSPHOLIPASE L1"/>
    <property type="match status" value="1"/>
</dbReference>
<dbReference type="InterPro" id="IPR036514">
    <property type="entry name" value="SGNH_hydro_sf"/>
</dbReference>
<feature type="chain" id="PRO_5032371907" evidence="1">
    <location>
        <begin position="26"/>
        <end position="273"/>
    </location>
</feature>